<reference evidence="7 12" key="3">
    <citation type="submission" date="2019-07" db="EMBL/GenBank/DDBJ databases">
        <authorList>
            <person name="Hibberd C M."/>
            <person name="Gehrig L. J."/>
            <person name="Chang H.-W."/>
            <person name="Venkatesh S."/>
        </authorList>
    </citation>
    <scope>NUCLEOTIDE SEQUENCE [LARGE SCALE GENOMIC DNA]</scope>
    <source>
        <strain evidence="7">Ruminococcus_obeum_SSTS_Bg7063</strain>
    </source>
</reference>
<dbReference type="CDD" id="cd09752">
    <property type="entry name" value="Cas5_I-C"/>
    <property type="match status" value="1"/>
</dbReference>
<dbReference type="Proteomes" id="UP000095413">
    <property type="component" value="Unassembled WGS sequence"/>
</dbReference>
<dbReference type="Proteomes" id="UP000285839">
    <property type="component" value="Unassembled WGS sequence"/>
</dbReference>
<accession>A0A174SCK3</accession>
<dbReference type="Gene3D" id="3.30.70.2660">
    <property type="match status" value="1"/>
</dbReference>
<comment type="similarity">
    <text evidence="2">Belongs to the CRISPR-associated protein Cas5 family. Subtype I-C/Dvulg subfamily.</text>
</comment>
<keyword evidence="2" id="KW-0255">Endonuclease</keyword>
<proteinExistence type="inferred from homology"/>
<keyword evidence="12" id="KW-1185">Reference proteome</keyword>
<evidence type="ECO:0000313" key="10">
    <source>
        <dbReference type="Proteomes" id="UP000284644"/>
    </source>
</evidence>
<dbReference type="EMBL" id="QRUH01000001">
    <property type="protein sequence ID" value="RGR51045.1"/>
    <property type="molecule type" value="Genomic_DNA"/>
</dbReference>
<dbReference type="EMBL" id="QSKO01000062">
    <property type="protein sequence ID" value="RHE68278.1"/>
    <property type="molecule type" value="Genomic_DNA"/>
</dbReference>
<reference evidence="3 8" key="1">
    <citation type="submission" date="2015-09" db="EMBL/GenBank/DDBJ databases">
        <authorList>
            <consortium name="Pathogen Informatics"/>
        </authorList>
    </citation>
    <scope>NUCLEOTIDE SEQUENCE [LARGE SCALE GENOMIC DNA]</scope>
    <source>
        <strain evidence="3 8">2789STDY5834921</strain>
    </source>
</reference>
<dbReference type="Proteomes" id="UP000409147">
    <property type="component" value="Unassembled WGS sequence"/>
</dbReference>
<dbReference type="Pfam" id="PF09704">
    <property type="entry name" value="Cas_Cas5d"/>
    <property type="match status" value="1"/>
</dbReference>
<evidence type="ECO:0000313" key="8">
    <source>
        <dbReference type="Proteomes" id="UP000095413"/>
    </source>
</evidence>
<comment type="function">
    <text evidence="2">CRISPR (clustered regularly interspaced short palindromic repeat) is an adaptive immune system that provides protection against mobile genetic elements (viruses, transposable elements and conjugative plasmids). CRISPR clusters contain spacers, sequences complementary to antecedent mobile elements, and target invading nucleic acids. CRISPR clusters are transcribed and processed into CRISPR RNA (crRNA).</text>
</comment>
<evidence type="ECO:0000256" key="2">
    <source>
        <dbReference type="PIRNR" id="PIRNR029950"/>
    </source>
</evidence>
<dbReference type="GO" id="GO:0003723">
    <property type="term" value="F:RNA binding"/>
    <property type="evidence" value="ECO:0007669"/>
    <property type="project" value="UniProtKB-UniRule"/>
</dbReference>
<dbReference type="GO" id="GO:0051607">
    <property type="term" value="P:defense response to virus"/>
    <property type="evidence" value="ECO:0007669"/>
    <property type="project" value="UniProtKB-UniRule"/>
</dbReference>
<dbReference type="GO" id="GO:0016787">
    <property type="term" value="F:hydrolase activity"/>
    <property type="evidence" value="ECO:0007669"/>
    <property type="project" value="UniProtKB-KW"/>
</dbReference>
<dbReference type="Proteomes" id="UP000283928">
    <property type="component" value="Unassembled WGS sequence"/>
</dbReference>
<organism evidence="3 8">
    <name type="scientific">Blautia obeum</name>
    <dbReference type="NCBI Taxonomy" id="40520"/>
    <lineage>
        <taxon>Bacteria</taxon>
        <taxon>Bacillati</taxon>
        <taxon>Bacillota</taxon>
        <taxon>Clostridia</taxon>
        <taxon>Lachnospirales</taxon>
        <taxon>Lachnospiraceae</taxon>
        <taxon>Blautia</taxon>
    </lineage>
</organism>
<evidence type="ECO:0000313" key="12">
    <source>
        <dbReference type="Proteomes" id="UP000409147"/>
    </source>
</evidence>
<evidence type="ECO:0000313" key="4">
    <source>
        <dbReference type="EMBL" id="RGR51045.1"/>
    </source>
</evidence>
<gene>
    <name evidence="4" type="primary">cas5c</name>
    <name evidence="7" type="synonym">cas5</name>
    <name evidence="6" type="ORF">DW723_18115</name>
    <name evidence="5" type="ORF">DW767_02600</name>
    <name evidence="4" type="ORF">DWY46_00070</name>
    <name evidence="3" type="ORF">ERS852533_03179</name>
    <name evidence="7" type="ORF">ROSSTS7063_01667</name>
</gene>
<dbReference type="OrthoDB" id="5621871at2"/>
<evidence type="ECO:0000313" key="9">
    <source>
        <dbReference type="Proteomes" id="UP000283928"/>
    </source>
</evidence>
<dbReference type="InterPro" id="IPR010155">
    <property type="entry name" value="CRISPR-assoc_prot_Cas5d"/>
</dbReference>
<keyword evidence="2" id="KW-0694">RNA-binding</keyword>
<evidence type="ECO:0000313" key="6">
    <source>
        <dbReference type="EMBL" id="RHE68278.1"/>
    </source>
</evidence>
<dbReference type="EMBL" id="CABHNB010000022">
    <property type="protein sequence ID" value="VUX06884.1"/>
    <property type="molecule type" value="Genomic_DNA"/>
</dbReference>
<evidence type="ECO:0000313" key="11">
    <source>
        <dbReference type="Proteomes" id="UP000285839"/>
    </source>
</evidence>
<evidence type="ECO:0000313" key="3">
    <source>
        <dbReference type="EMBL" id="CUP95494.1"/>
    </source>
</evidence>
<dbReference type="PIRSF" id="PIRSF029950">
    <property type="entry name" value="Cas_CT1134"/>
    <property type="match status" value="1"/>
</dbReference>
<dbReference type="GO" id="GO:0043571">
    <property type="term" value="P:maintenance of CRISPR repeat elements"/>
    <property type="evidence" value="ECO:0007669"/>
    <property type="project" value="UniProtKB-UniRule"/>
</dbReference>
<sequence length="220" mass="25759">MGMGVKVRVWGSYALFSRPEMKVERCSYDVMTPSAARGILEAIYWHPGMRWIIDKIYVKKPIKFTSVRRNEVKSKVSASKVLESYNGGKKPLYLSTKEEIVQRASLLLSDVEYVIEAHFEMTEKANETDNPGKFKDIIMRRLRRGECYHMPYFGCREFPANFELCQEEEIHTAYDVVDEKDLGFMLYDLDYSDKENLMPMFFRAVMKQGVIDLRNCEVIR</sequence>
<dbReference type="InterPro" id="IPR021124">
    <property type="entry name" value="CRISPR-assoc_prot_Cas5"/>
</dbReference>
<name>A0A174SCK3_9FIRM</name>
<dbReference type="InterPro" id="IPR013422">
    <property type="entry name" value="CRISPR-assoc_prot_Cas5_N"/>
</dbReference>
<dbReference type="AlphaFoldDB" id="A0A174SCK3"/>
<dbReference type="EMBL" id="QSJW01000001">
    <property type="protein sequence ID" value="RHE16064.1"/>
    <property type="molecule type" value="Genomic_DNA"/>
</dbReference>
<dbReference type="Proteomes" id="UP000284644">
    <property type="component" value="Unassembled WGS sequence"/>
</dbReference>
<reference evidence="9 10" key="2">
    <citation type="submission" date="2018-08" db="EMBL/GenBank/DDBJ databases">
        <title>A genome reference for cultivated species of the human gut microbiota.</title>
        <authorList>
            <person name="Zou Y."/>
            <person name="Xue W."/>
            <person name="Luo G."/>
        </authorList>
    </citation>
    <scope>NUCLEOTIDE SEQUENCE [LARGE SCALE GENOMIC DNA]</scope>
    <source>
        <strain evidence="4 11">AF25-21</strain>
        <strain evidence="6 9">AM27-32LB</strain>
        <strain evidence="5 10">AM29-25AC</strain>
    </source>
</reference>
<evidence type="ECO:0000313" key="5">
    <source>
        <dbReference type="EMBL" id="RHE16064.1"/>
    </source>
</evidence>
<evidence type="ECO:0000313" key="7">
    <source>
        <dbReference type="EMBL" id="VUX06884.1"/>
    </source>
</evidence>
<dbReference type="NCBIfam" id="TIGR01876">
    <property type="entry name" value="cas_Cas5d"/>
    <property type="match status" value="1"/>
</dbReference>
<evidence type="ECO:0000256" key="1">
    <source>
        <dbReference type="ARBA" id="ARBA00023118"/>
    </source>
</evidence>
<keyword evidence="1 2" id="KW-0051">Antiviral defense</keyword>
<protein>
    <recommendedName>
        <fullName evidence="2">pre-crRNA processing endonuclease</fullName>
        <ecNumber evidence="2">3.1.-.-</ecNumber>
    </recommendedName>
</protein>
<dbReference type="GO" id="GO:0004519">
    <property type="term" value="F:endonuclease activity"/>
    <property type="evidence" value="ECO:0007669"/>
    <property type="project" value="UniProtKB-UniRule"/>
</dbReference>
<dbReference type="RefSeq" id="WP_055056880.1">
    <property type="nucleotide sequence ID" value="NZ_CABHNB010000022.1"/>
</dbReference>
<dbReference type="NCBIfam" id="TIGR02593">
    <property type="entry name" value="CRISPR_cas5"/>
    <property type="match status" value="1"/>
</dbReference>
<dbReference type="EMBL" id="CZBA01000025">
    <property type="protein sequence ID" value="CUP95494.1"/>
    <property type="molecule type" value="Genomic_DNA"/>
</dbReference>
<keyword evidence="2" id="KW-0540">Nuclease</keyword>
<dbReference type="EC" id="3.1.-.-" evidence="2"/>
<keyword evidence="2" id="KW-0378">Hydrolase</keyword>